<proteinExistence type="predicted"/>
<sequence length="155" mass="17345">MSYTGVLDMQVGVEEAYKMLRYMMLDLDATIASENAAQHTLLAKSAPSMWTYGFNFNCSIEAVTETTSRLTVNTTLRKWSLIDTQSKRYTKRLLTVMEAYAANSNKGEDNRADALANAEVQRAFNSVHGHRQAFYIIVPIVLGLIAVMKIAILSR</sequence>
<dbReference type="AlphaFoldDB" id="A0A348HII5"/>
<dbReference type="Proteomes" id="UP000267342">
    <property type="component" value="Chromosome"/>
</dbReference>
<reference evidence="2 3" key="1">
    <citation type="submission" date="2018-09" db="EMBL/GenBank/DDBJ databases">
        <title>Zymobacter palmae IAM14233 (=T109) whole genome analysis.</title>
        <authorList>
            <person name="Yanase H."/>
        </authorList>
    </citation>
    <scope>NUCLEOTIDE SEQUENCE [LARGE SCALE GENOMIC DNA]</scope>
    <source>
        <strain evidence="2 3">IAM14233</strain>
    </source>
</reference>
<evidence type="ECO:0000313" key="2">
    <source>
        <dbReference type="EMBL" id="BBG31437.1"/>
    </source>
</evidence>
<organism evidence="2 3">
    <name type="scientific">Zymobacter palmae</name>
    <dbReference type="NCBI Taxonomy" id="33074"/>
    <lineage>
        <taxon>Bacteria</taxon>
        <taxon>Pseudomonadati</taxon>
        <taxon>Pseudomonadota</taxon>
        <taxon>Gammaproteobacteria</taxon>
        <taxon>Oceanospirillales</taxon>
        <taxon>Halomonadaceae</taxon>
        <taxon>Zymobacter group</taxon>
        <taxon>Zymobacter</taxon>
    </lineage>
</organism>
<feature type="transmembrane region" description="Helical" evidence="1">
    <location>
        <begin position="133"/>
        <end position="152"/>
    </location>
</feature>
<dbReference type="KEGG" id="zpl:ZBT109_2712"/>
<dbReference type="RefSeq" id="WP_027704330.1">
    <property type="nucleotide sequence ID" value="NZ_AP018933.1"/>
</dbReference>
<keyword evidence="1" id="KW-1133">Transmembrane helix</keyword>
<keyword evidence="1" id="KW-0472">Membrane</keyword>
<keyword evidence="3" id="KW-1185">Reference proteome</keyword>
<evidence type="ECO:0000256" key="1">
    <source>
        <dbReference type="SAM" id="Phobius"/>
    </source>
</evidence>
<accession>A0A348HII5</accession>
<protein>
    <submittedName>
        <fullName evidence="2">Initiator RepB protein</fullName>
    </submittedName>
</protein>
<gene>
    <name evidence="2" type="ORF">ZBT109_2712</name>
</gene>
<keyword evidence="1" id="KW-0812">Transmembrane</keyword>
<dbReference type="EMBL" id="AP018933">
    <property type="protein sequence ID" value="BBG31437.1"/>
    <property type="molecule type" value="Genomic_DNA"/>
</dbReference>
<name>A0A348HII5_9GAMM</name>
<evidence type="ECO:0000313" key="3">
    <source>
        <dbReference type="Proteomes" id="UP000267342"/>
    </source>
</evidence>